<accession>A0ABV2SZ50</accession>
<keyword evidence="3" id="KW-1185">Reference proteome</keyword>
<feature type="domain" description="Secretion system C-terminal sorting" evidence="1">
    <location>
        <begin position="731"/>
        <end position="797"/>
    </location>
</feature>
<dbReference type="InterPro" id="IPR028994">
    <property type="entry name" value="Integrin_alpha_N"/>
</dbReference>
<evidence type="ECO:0000313" key="2">
    <source>
        <dbReference type="EMBL" id="MET6996060.1"/>
    </source>
</evidence>
<proteinExistence type="predicted"/>
<protein>
    <submittedName>
        <fullName evidence="2">T9SS type A sorting domain-containing protein</fullName>
    </submittedName>
</protein>
<evidence type="ECO:0000259" key="1">
    <source>
        <dbReference type="Pfam" id="PF18962"/>
    </source>
</evidence>
<dbReference type="RefSeq" id="WP_354658708.1">
    <property type="nucleotide sequence ID" value="NZ_JBEXAC010000001.1"/>
</dbReference>
<dbReference type="Proteomes" id="UP001549749">
    <property type="component" value="Unassembled WGS sequence"/>
</dbReference>
<comment type="caution">
    <text evidence="2">The sequence shown here is derived from an EMBL/GenBank/DDBJ whole genome shotgun (WGS) entry which is preliminary data.</text>
</comment>
<dbReference type="PANTHER" id="PTHR46580">
    <property type="entry name" value="SENSOR KINASE-RELATED"/>
    <property type="match status" value="1"/>
</dbReference>
<reference evidence="2 3" key="1">
    <citation type="submission" date="2024-06" db="EMBL/GenBank/DDBJ databases">
        <title>Chitinophaga defluvii sp. nov., isolated from municipal sewage.</title>
        <authorList>
            <person name="Zhang L."/>
        </authorList>
    </citation>
    <scope>NUCLEOTIDE SEQUENCE [LARGE SCALE GENOMIC DNA]</scope>
    <source>
        <strain evidence="2 3">H8</strain>
    </source>
</reference>
<evidence type="ECO:0000313" key="3">
    <source>
        <dbReference type="Proteomes" id="UP001549749"/>
    </source>
</evidence>
<dbReference type="InterPro" id="IPR026444">
    <property type="entry name" value="Secre_tail"/>
</dbReference>
<sequence length="804" mass="88901">MRTVILFICLYAGIGAPLIATAQKNAGIFYSTLFAKSAPYKRLSGFGTGASHFFMKDVNGDGKDDAVAYFSNGDWYVAVSDGTNFGTPRKYLAYTVPAGIIPMMGDMNGDDKQDAVYFNPSDGSWKVALSNDTTFISPVQWSIGNGVGSVDQFLADVNGDGKDDAVIYFHTGLPGYWYVGLSNGVNGFGGFSPWITGFGNASSNQRMLGDVNGDGKADAIHYTKSTGAWNVALSSGTGFTLSGTWRTGFGAGKEQGFVYDVDRDGKSDIVYYDGGEWWTNYSTGTVFDTYNHRWVVNNRAANAKGAVPGPAAKLLASMSGSITEAGIVSNGEWLCLGNSNKGATGDAVYADTWTVWGNDYEPQLPGHTGTYDSGDSTINDIQLKMIHDAGFTYIMFDLTNGVNAWVDNRAKQFIQRIKRWNANLGPGKHKMYFCVSMGGSRTAPNTDAAMAVIESESQWAWNDFYLPNQDDYYQLNGKPLLVHFVEWTTNSNAIINYTGSTPHPNYNKFTIRWMYNAIYNDTIYSNAYGWPIYNKFGNPAGNEVMDVMPGFWNGGSGSPREQGELYRSQWLRVLQHNPASVWLNSFNESWEHTAVEPSYIRPTNTLDNAAMDSTWTDYYGDRMDDFYWVMTKQYNRLFMYDQLFDGSYLQEYGHAEVYKVTGCSFVYQGSMPHQAPILLVPEGFMSNFSGEVIDADLDQVCAFSARKAAPAIVQKETPGQKQEGLFTLSTFPNPSGTFFTIKVSSSGNEPVNIKIMNAAGQLVEQLNKRNANGTYQIGEHYVPGNYLLEVSNRKTKQTCWLIKQ</sequence>
<gene>
    <name evidence="2" type="ORF">ABR189_01710</name>
</gene>
<organism evidence="2 3">
    <name type="scientific">Chitinophaga defluvii</name>
    <dbReference type="NCBI Taxonomy" id="3163343"/>
    <lineage>
        <taxon>Bacteria</taxon>
        <taxon>Pseudomonadati</taxon>
        <taxon>Bacteroidota</taxon>
        <taxon>Chitinophagia</taxon>
        <taxon>Chitinophagales</taxon>
        <taxon>Chitinophagaceae</taxon>
        <taxon>Chitinophaga</taxon>
    </lineage>
</organism>
<dbReference type="PANTHER" id="PTHR46580:SF2">
    <property type="entry name" value="MAM DOMAIN-CONTAINING PROTEIN"/>
    <property type="match status" value="1"/>
</dbReference>
<dbReference type="EMBL" id="JBEXAC010000001">
    <property type="protein sequence ID" value="MET6996060.1"/>
    <property type="molecule type" value="Genomic_DNA"/>
</dbReference>
<name>A0ABV2SZ50_9BACT</name>
<dbReference type="Gene3D" id="3.20.20.80">
    <property type="entry name" value="Glycosidases"/>
    <property type="match status" value="1"/>
</dbReference>
<dbReference type="NCBIfam" id="TIGR04183">
    <property type="entry name" value="Por_Secre_tail"/>
    <property type="match status" value="1"/>
</dbReference>
<dbReference type="Pfam" id="PF18962">
    <property type="entry name" value="Por_Secre_tail"/>
    <property type="match status" value="1"/>
</dbReference>
<dbReference type="SUPFAM" id="SSF69318">
    <property type="entry name" value="Integrin alpha N-terminal domain"/>
    <property type="match status" value="1"/>
</dbReference>